<keyword evidence="1" id="KW-0175">Coiled coil</keyword>
<evidence type="ECO:0000256" key="1">
    <source>
        <dbReference type="SAM" id="Coils"/>
    </source>
</evidence>
<dbReference type="EMBL" id="MU827314">
    <property type="protein sequence ID" value="KAJ7358950.1"/>
    <property type="molecule type" value="Genomic_DNA"/>
</dbReference>
<dbReference type="AlphaFoldDB" id="A0A9X0CM40"/>
<gene>
    <name evidence="2" type="ORF">OS493_020793</name>
</gene>
<name>A0A9X0CM40_9CNID</name>
<keyword evidence="3" id="KW-1185">Reference proteome</keyword>
<proteinExistence type="predicted"/>
<comment type="caution">
    <text evidence="2">The sequence shown here is derived from an EMBL/GenBank/DDBJ whole genome shotgun (WGS) entry which is preliminary data.</text>
</comment>
<dbReference type="Proteomes" id="UP001163046">
    <property type="component" value="Unassembled WGS sequence"/>
</dbReference>
<accession>A0A9X0CM40</accession>
<sequence length="167" mass="19765">MAARFTPFEQLQSELKNSQQLCKSLENIRKTQAEEINAMMITKQWANDDCMLKLLENECHSMDDLCAQKDMELKSLREQVRILQASGKSRNNDDCFWRWYNKAKYDVSKHTDAAYYLPSKYWEQSYTIHRLNKECDELKEKIKHQELKSDVEYIEADDAYVSDVSST</sequence>
<feature type="coiled-coil region" evidence="1">
    <location>
        <begin position="8"/>
        <end position="35"/>
    </location>
</feature>
<evidence type="ECO:0000313" key="3">
    <source>
        <dbReference type="Proteomes" id="UP001163046"/>
    </source>
</evidence>
<reference evidence="2" key="1">
    <citation type="submission" date="2023-01" db="EMBL/GenBank/DDBJ databases">
        <title>Genome assembly of the deep-sea coral Lophelia pertusa.</title>
        <authorList>
            <person name="Herrera S."/>
            <person name="Cordes E."/>
        </authorList>
    </citation>
    <scope>NUCLEOTIDE SEQUENCE</scope>
    <source>
        <strain evidence="2">USNM1676648</strain>
        <tissue evidence="2">Polyp</tissue>
    </source>
</reference>
<protein>
    <submittedName>
        <fullName evidence="2">Uncharacterized protein</fullName>
    </submittedName>
</protein>
<organism evidence="2 3">
    <name type="scientific">Desmophyllum pertusum</name>
    <dbReference type="NCBI Taxonomy" id="174260"/>
    <lineage>
        <taxon>Eukaryota</taxon>
        <taxon>Metazoa</taxon>
        <taxon>Cnidaria</taxon>
        <taxon>Anthozoa</taxon>
        <taxon>Hexacorallia</taxon>
        <taxon>Scleractinia</taxon>
        <taxon>Caryophylliina</taxon>
        <taxon>Caryophylliidae</taxon>
        <taxon>Desmophyllum</taxon>
    </lineage>
</organism>
<evidence type="ECO:0000313" key="2">
    <source>
        <dbReference type="EMBL" id="KAJ7358950.1"/>
    </source>
</evidence>